<proteinExistence type="predicted"/>
<evidence type="ECO:0000256" key="1">
    <source>
        <dbReference type="SAM" id="MobiDB-lite"/>
    </source>
</evidence>
<keyword evidence="3" id="KW-1185">Reference proteome</keyword>
<accession>A0AAD6TN34</accession>
<feature type="region of interest" description="Disordered" evidence="1">
    <location>
        <begin position="1"/>
        <end position="123"/>
    </location>
</feature>
<protein>
    <submittedName>
        <fullName evidence="2">Uncharacterized protein</fullName>
    </submittedName>
</protein>
<sequence length="200" mass="22046">MPLHCGHPHRGRPHARRRSSRTRLRDSEQTSPRARLRPFPRDDSVERCRLERGSCVSATGGRREGGPEEPQGLSSAAVPTRRQRRRLSLERADRLERAQSRTALPDASALRAPQIGMSDINDPPPPYTTDAPPPYVAQNPAHGAPPPYVAQNPAHGAPATGVSSTSGTAHAVHNGHHRGLARVRRLFRTVERKIRGFFKT</sequence>
<organism evidence="2 3">
    <name type="scientific">Mycena belliarum</name>
    <dbReference type="NCBI Taxonomy" id="1033014"/>
    <lineage>
        <taxon>Eukaryota</taxon>
        <taxon>Fungi</taxon>
        <taxon>Dikarya</taxon>
        <taxon>Basidiomycota</taxon>
        <taxon>Agaricomycotina</taxon>
        <taxon>Agaricomycetes</taxon>
        <taxon>Agaricomycetidae</taxon>
        <taxon>Agaricales</taxon>
        <taxon>Marasmiineae</taxon>
        <taxon>Mycenaceae</taxon>
        <taxon>Mycena</taxon>
    </lineage>
</organism>
<dbReference type="EMBL" id="JARJCN010000117">
    <property type="protein sequence ID" value="KAJ7073323.1"/>
    <property type="molecule type" value="Genomic_DNA"/>
</dbReference>
<comment type="caution">
    <text evidence="2">The sequence shown here is derived from an EMBL/GenBank/DDBJ whole genome shotgun (WGS) entry which is preliminary data.</text>
</comment>
<reference evidence="2" key="1">
    <citation type="submission" date="2023-03" db="EMBL/GenBank/DDBJ databases">
        <title>Massive genome expansion in bonnet fungi (Mycena s.s.) driven by repeated elements and novel gene families across ecological guilds.</title>
        <authorList>
            <consortium name="Lawrence Berkeley National Laboratory"/>
            <person name="Harder C.B."/>
            <person name="Miyauchi S."/>
            <person name="Viragh M."/>
            <person name="Kuo A."/>
            <person name="Thoen E."/>
            <person name="Andreopoulos B."/>
            <person name="Lu D."/>
            <person name="Skrede I."/>
            <person name="Drula E."/>
            <person name="Henrissat B."/>
            <person name="Morin E."/>
            <person name="Kohler A."/>
            <person name="Barry K."/>
            <person name="LaButti K."/>
            <person name="Morin E."/>
            <person name="Salamov A."/>
            <person name="Lipzen A."/>
            <person name="Mereny Z."/>
            <person name="Hegedus B."/>
            <person name="Baldrian P."/>
            <person name="Stursova M."/>
            <person name="Weitz H."/>
            <person name="Taylor A."/>
            <person name="Grigoriev I.V."/>
            <person name="Nagy L.G."/>
            <person name="Martin F."/>
            <person name="Kauserud H."/>
        </authorList>
    </citation>
    <scope>NUCLEOTIDE SEQUENCE</scope>
    <source>
        <strain evidence="2">CBHHK173m</strain>
    </source>
</reference>
<feature type="compositionally biased region" description="Basic and acidic residues" evidence="1">
    <location>
        <begin position="39"/>
        <end position="52"/>
    </location>
</feature>
<evidence type="ECO:0000313" key="3">
    <source>
        <dbReference type="Proteomes" id="UP001222325"/>
    </source>
</evidence>
<feature type="compositionally biased region" description="Basic and acidic residues" evidence="1">
    <location>
        <begin position="87"/>
        <end position="99"/>
    </location>
</feature>
<name>A0AAD6TN34_9AGAR</name>
<gene>
    <name evidence="2" type="ORF">B0H15DRAFT_957309</name>
</gene>
<dbReference type="Proteomes" id="UP001222325">
    <property type="component" value="Unassembled WGS sequence"/>
</dbReference>
<dbReference type="AlphaFoldDB" id="A0AAD6TN34"/>
<evidence type="ECO:0000313" key="2">
    <source>
        <dbReference type="EMBL" id="KAJ7073323.1"/>
    </source>
</evidence>
<feature type="compositionally biased region" description="Basic residues" evidence="1">
    <location>
        <begin position="1"/>
        <end position="22"/>
    </location>
</feature>
<feature type="region of interest" description="Disordered" evidence="1">
    <location>
        <begin position="156"/>
        <end position="177"/>
    </location>
</feature>